<dbReference type="PANTHER" id="PTHR31480">
    <property type="entry name" value="BIFUNCTIONAL LYCOPENE CYCLASE/PHYTOENE SYNTHASE"/>
    <property type="match status" value="1"/>
</dbReference>
<dbReference type="CDD" id="cd00683">
    <property type="entry name" value="Trans_IPPS_HH"/>
    <property type="match status" value="1"/>
</dbReference>
<dbReference type="InterPro" id="IPR033904">
    <property type="entry name" value="Trans_IPPS_HH"/>
</dbReference>
<keyword evidence="2" id="KW-1185">Reference proteome</keyword>
<dbReference type="EMBL" id="JBHMBW010000108">
    <property type="protein sequence ID" value="MFB9631738.1"/>
    <property type="molecule type" value="Genomic_DNA"/>
</dbReference>
<dbReference type="Proteomes" id="UP001589532">
    <property type="component" value="Unassembled WGS sequence"/>
</dbReference>
<dbReference type="Gene3D" id="1.10.600.10">
    <property type="entry name" value="Farnesyl Diphosphate Synthase"/>
    <property type="match status" value="1"/>
</dbReference>
<dbReference type="InterPro" id="IPR008949">
    <property type="entry name" value="Isoprenoid_synthase_dom_sf"/>
</dbReference>
<sequence>MLSQRGHSRELAEKARRENFPVASRLLPRRHRDHLMAVYGFARSVDDVGDEERPDDRLRLLAEFETDLARLYDGQVPVLRPVRALARTVQECSIPAEPFHHLIEANRRDQTVTRYETFDELLGYCELSANPVGRIVLHVFGETGGDHQARSDRVCSALQVIEHCQDVGEDYRRGRVYLPQEDLRRAGCPAVHLAAAATSPGLREVVAVQAARAGRLLAEGEPIVASLSGFARTAVAGYVAGGHATLAALRSARYDVLARTVRPRRARLLAEWTRVLMTMRWPGAGLQRLPSA</sequence>
<dbReference type="InterPro" id="IPR002060">
    <property type="entry name" value="Squ/phyt_synthse"/>
</dbReference>
<evidence type="ECO:0000313" key="1">
    <source>
        <dbReference type="EMBL" id="MFB9631738.1"/>
    </source>
</evidence>
<dbReference type="Pfam" id="PF00494">
    <property type="entry name" value="SQS_PSY"/>
    <property type="match status" value="1"/>
</dbReference>
<dbReference type="SFLD" id="SFLDG01018">
    <property type="entry name" value="Squalene/Phytoene_Synthase_Lik"/>
    <property type="match status" value="1"/>
</dbReference>
<protein>
    <submittedName>
        <fullName evidence="1">Squalene synthase HpnC</fullName>
        <ecNumber evidence="1">2.5.1.21</ecNumber>
    </submittedName>
</protein>
<accession>A0ABV5SJ62</accession>
<gene>
    <name evidence="1" type="primary">hpnC</name>
    <name evidence="1" type="ORF">ACFFSA_52505</name>
</gene>
<proteinExistence type="predicted"/>
<dbReference type="NCBIfam" id="TIGR03464">
    <property type="entry name" value="HpnC"/>
    <property type="match status" value="1"/>
</dbReference>
<organism evidence="1 2">
    <name type="scientific">Nonomuraea helvata</name>
    <dbReference type="NCBI Taxonomy" id="37484"/>
    <lineage>
        <taxon>Bacteria</taxon>
        <taxon>Bacillati</taxon>
        <taxon>Actinomycetota</taxon>
        <taxon>Actinomycetes</taxon>
        <taxon>Streptosporangiales</taxon>
        <taxon>Streptosporangiaceae</taxon>
        <taxon>Nonomuraea</taxon>
    </lineage>
</organism>
<evidence type="ECO:0000313" key="2">
    <source>
        <dbReference type="Proteomes" id="UP001589532"/>
    </source>
</evidence>
<dbReference type="SFLD" id="SFLDG01212">
    <property type="entry name" value="Phytoene_synthase_like"/>
    <property type="match status" value="1"/>
</dbReference>
<dbReference type="RefSeq" id="WP_344994110.1">
    <property type="nucleotide sequence ID" value="NZ_BAAAXV010000008.1"/>
</dbReference>
<comment type="caution">
    <text evidence="1">The sequence shown here is derived from an EMBL/GenBank/DDBJ whole genome shotgun (WGS) entry which is preliminary data.</text>
</comment>
<dbReference type="SUPFAM" id="SSF48576">
    <property type="entry name" value="Terpenoid synthases"/>
    <property type="match status" value="1"/>
</dbReference>
<dbReference type="SFLD" id="SFLDS00005">
    <property type="entry name" value="Isoprenoid_Synthase_Type_I"/>
    <property type="match status" value="1"/>
</dbReference>
<reference evidence="1 2" key="1">
    <citation type="submission" date="2024-09" db="EMBL/GenBank/DDBJ databases">
        <authorList>
            <person name="Sun Q."/>
            <person name="Mori K."/>
        </authorList>
    </citation>
    <scope>NUCLEOTIDE SEQUENCE [LARGE SCALE GENOMIC DNA]</scope>
    <source>
        <strain evidence="1 2">JCM 3143</strain>
    </source>
</reference>
<name>A0ABV5SJ62_9ACTN</name>
<dbReference type="GO" id="GO:0051996">
    <property type="term" value="F:squalene synthase [NAD(P)H] activity"/>
    <property type="evidence" value="ECO:0007669"/>
    <property type="project" value="UniProtKB-EC"/>
</dbReference>
<keyword evidence="1" id="KW-0808">Transferase</keyword>
<dbReference type="InterPro" id="IPR044843">
    <property type="entry name" value="Trans_IPPS_bact-type"/>
</dbReference>
<dbReference type="EC" id="2.5.1.21" evidence="1"/>
<dbReference type="InterPro" id="IPR017827">
    <property type="entry name" value="HSQ_synthase_HpnC"/>
</dbReference>